<reference evidence="1" key="1">
    <citation type="submission" date="2021-06" db="EMBL/GenBank/DDBJ databases">
        <authorList>
            <person name="Kallberg Y."/>
            <person name="Tangrot J."/>
            <person name="Rosling A."/>
        </authorList>
    </citation>
    <scope>NUCLEOTIDE SEQUENCE</scope>
    <source>
        <strain evidence="1">MA461A</strain>
    </source>
</reference>
<evidence type="ECO:0000313" key="2">
    <source>
        <dbReference type="Proteomes" id="UP000789920"/>
    </source>
</evidence>
<keyword evidence="2" id="KW-1185">Reference proteome</keyword>
<feature type="non-terminal residue" evidence="1">
    <location>
        <position position="1"/>
    </location>
</feature>
<name>A0ACA9RU98_9GLOM</name>
<feature type="non-terminal residue" evidence="1">
    <location>
        <position position="67"/>
    </location>
</feature>
<dbReference type="Proteomes" id="UP000789920">
    <property type="component" value="Unassembled WGS sequence"/>
</dbReference>
<proteinExistence type="predicted"/>
<sequence>VEKYKPIQTIDPTWYNTITTKITPLELETIIKEAPNTKATKPLRILNEMLKHLGPRAKTTILDILNN</sequence>
<accession>A0ACA9RU98</accession>
<comment type="caution">
    <text evidence="1">The sequence shown here is derived from an EMBL/GenBank/DDBJ whole genome shotgun (WGS) entry which is preliminary data.</text>
</comment>
<gene>
    <name evidence="1" type="ORF">RPERSI_LOCUS23089</name>
</gene>
<dbReference type="EMBL" id="CAJVQC010071300">
    <property type="protein sequence ID" value="CAG8810459.1"/>
    <property type="molecule type" value="Genomic_DNA"/>
</dbReference>
<evidence type="ECO:0000313" key="1">
    <source>
        <dbReference type="EMBL" id="CAG8810459.1"/>
    </source>
</evidence>
<organism evidence="1 2">
    <name type="scientific">Racocetra persica</name>
    <dbReference type="NCBI Taxonomy" id="160502"/>
    <lineage>
        <taxon>Eukaryota</taxon>
        <taxon>Fungi</taxon>
        <taxon>Fungi incertae sedis</taxon>
        <taxon>Mucoromycota</taxon>
        <taxon>Glomeromycotina</taxon>
        <taxon>Glomeromycetes</taxon>
        <taxon>Diversisporales</taxon>
        <taxon>Gigasporaceae</taxon>
        <taxon>Racocetra</taxon>
    </lineage>
</organism>
<protein>
    <submittedName>
        <fullName evidence="1">21372_t:CDS:1</fullName>
    </submittedName>
</protein>